<dbReference type="RefSeq" id="WP_144840773.1">
    <property type="nucleotide sequence ID" value="NZ_JBHTKI010000020.1"/>
</dbReference>
<dbReference type="GO" id="GO:0008168">
    <property type="term" value="F:methyltransferase activity"/>
    <property type="evidence" value="ECO:0007669"/>
    <property type="project" value="UniProtKB-KW"/>
</dbReference>
<organism evidence="2 3">
    <name type="scientific">Metaplanococcus flavidus</name>
    <dbReference type="NCBI Taxonomy" id="569883"/>
    <lineage>
        <taxon>Bacteria</taxon>
        <taxon>Bacillati</taxon>
        <taxon>Bacillota</taxon>
        <taxon>Bacilli</taxon>
        <taxon>Bacillales</taxon>
        <taxon>Caryophanaceae</taxon>
        <taxon>Metaplanococcus</taxon>
    </lineage>
</organism>
<protein>
    <submittedName>
        <fullName evidence="2">TRM11 family SAM-dependent methyltransferase</fullName>
    </submittedName>
</protein>
<dbReference type="PANTHER" id="PTHR14911:SF13">
    <property type="entry name" value="TRNA (GUANINE(6)-N2)-METHYLTRANSFERASE THUMP3"/>
    <property type="match status" value="1"/>
</dbReference>
<keyword evidence="3" id="KW-1185">Reference proteome</keyword>
<proteinExistence type="predicted"/>
<reference evidence="3" key="1">
    <citation type="journal article" date="2019" name="Int. J. Syst. Evol. Microbiol.">
        <title>The Global Catalogue of Microorganisms (GCM) 10K type strain sequencing project: providing services to taxonomists for standard genome sequencing and annotation.</title>
        <authorList>
            <consortium name="The Broad Institute Genomics Platform"/>
            <consortium name="The Broad Institute Genome Sequencing Center for Infectious Disease"/>
            <person name="Wu L."/>
            <person name="Ma J."/>
        </authorList>
    </citation>
    <scope>NUCLEOTIDE SEQUENCE [LARGE SCALE GENOMIC DNA]</scope>
    <source>
        <strain evidence="3">CCUG 56756</strain>
    </source>
</reference>
<evidence type="ECO:0000313" key="3">
    <source>
        <dbReference type="Proteomes" id="UP001597109"/>
    </source>
</evidence>
<keyword evidence="2" id="KW-0808">Transferase</keyword>
<dbReference type="PANTHER" id="PTHR14911">
    <property type="entry name" value="THUMP DOMAIN-CONTAINING"/>
    <property type="match status" value="1"/>
</dbReference>
<evidence type="ECO:0000259" key="1">
    <source>
        <dbReference type="Pfam" id="PF01170"/>
    </source>
</evidence>
<dbReference type="SUPFAM" id="SSF53335">
    <property type="entry name" value="S-adenosyl-L-methionine-dependent methyltransferases"/>
    <property type="match status" value="1"/>
</dbReference>
<accession>A0ABW3LG41</accession>
<keyword evidence="2" id="KW-0489">Methyltransferase</keyword>
<dbReference type="CDD" id="cd02440">
    <property type="entry name" value="AdoMet_MTases"/>
    <property type="match status" value="1"/>
</dbReference>
<dbReference type="InterPro" id="IPR000241">
    <property type="entry name" value="RlmKL-like_Mtase"/>
</dbReference>
<dbReference type="GO" id="GO:0032259">
    <property type="term" value="P:methylation"/>
    <property type="evidence" value="ECO:0007669"/>
    <property type="project" value="UniProtKB-KW"/>
</dbReference>
<dbReference type="Gene3D" id="3.40.50.150">
    <property type="entry name" value="Vaccinia Virus protein VP39"/>
    <property type="match status" value="1"/>
</dbReference>
<comment type="caution">
    <text evidence="2">The sequence shown here is derived from an EMBL/GenBank/DDBJ whole genome shotgun (WGS) entry which is preliminary data.</text>
</comment>
<feature type="domain" description="Ribosomal RNA large subunit methyltransferase K/L-like methyltransferase" evidence="1">
    <location>
        <begin position="157"/>
        <end position="263"/>
    </location>
</feature>
<name>A0ABW3LG41_9BACL</name>
<dbReference type="InterPro" id="IPR029063">
    <property type="entry name" value="SAM-dependent_MTases_sf"/>
</dbReference>
<evidence type="ECO:0000313" key="2">
    <source>
        <dbReference type="EMBL" id="MFD1032386.1"/>
    </source>
</evidence>
<dbReference type="EMBL" id="JBHTKI010000020">
    <property type="protein sequence ID" value="MFD1032386.1"/>
    <property type="molecule type" value="Genomic_DNA"/>
</dbReference>
<dbReference type="Proteomes" id="UP001597109">
    <property type="component" value="Unassembled WGS sequence"/>
</dbReference>
<gene>
    <name evidence="2" type="ORF">ACFQ1X_13175</name>
</gene>
<dbReference type="Pfam" id="PF01170">
    <property type="entry name" value="UPF0020"/>
    <property type="match status" value="1"/>
</dbReference>
<sequence>MKRLKPTGEYIYTFAYTEDEKELCQMEMRAFFSKDTNDKIIRSDVGFEPSRSPFVKERIEVLFEAAELAGILEQSADVNMETDTFKVIFLKINGLALADKVDFDEKREIERQIGAAITGEADVHNPDVTFGLIPFGDRWYFGKYRQSESVWFRHQQKPREYSTALSTKVARAIANIAVPDPVGIKAIDPCCGIGTVLVEALSMGIDIVGRDINPLVVDGSRENIAHFGLTGKVDLGPIADIEQQYDVAIIDMPYNLYTHATPAEQLEILKHAQPFTEKLLVVTIESIDHMIEEAGFTIIDRCIAKKALFLREILVCERTDNPSNSVKQLQQA</sequence>